<keyword evidence="1" id="KW-0472">Membrane</keyword>
<reference evidence="4 5" key="1">
    <citation type="journal article" date="2016" name="Nat. Commun.">
        <title>Thousands of microbial genomes shed light on interconnected biogeochemical processes in an aquifer system.</title>
        <authorList>
            <person name="Anantharaman K."/>
            <person name="Brown C.T."/>
            <person name="Hug L.A."/>
            <person name="Sharon I."/>
            <person name="Castelle C.J."/>
            <person name="Probst A.J."/>
            <person name="Thomas B.C."/>
            <person name="Singh A."/>
            <person name="Wilkins M.J."/>
            <person name="Karaoz U."/>
            <person name="Brodie E.L."/>
            <person name="Williams K.H."/>
            <person name="Hubbard S.S."/>
            <person name="Banfield J.F."/>
        </authorList>
    </citation>
    <scope>NUCLEOTIDE SEQUENCE [LARGE SCALE GENOMIC DNA]</scope>
</reference>
<evidence type="ECO:0000313" key="5">
    <source>
        <dbReference type="Proteomes" id="UP000178726"/>
    </source>
</evidence>
<evidence type="ECO:0000259" key="2">
    <source>
        <dbReference type="Pfam" id="PF00534"/>
    </source>
</evidence>
<evidence type="ECO:0000256" key="1">
    <source>
        <dbReference type="SAM" id="Phobius"/>
    </source>
</evidence>
<dbReference type="InterPro" id="IPR001296">
    <property type="entry name" value="Glyco_trans_1"/>
</dbReference>
<feature type="domain" description="Glycosyl transferase family 1" evidence="2">
    <location>
        <begin position="195"/>
        <end position="348"/>
    </location>
</feature>
<dbReference type="PANTHER" id="PTHR45947:SF3">
    <property type="entry name" value="SULFOQUINOVOSYL TRANSFERASE SQD2"/>
    <property type="match status" value="1"/>
</dbReference>
<dbReference type="GO" id="GO:0016757">
    <property type="term" value="F:glycosyltransferase activity"/>
    <property type="evidence" value="ECO:0007669"/>
    <property type="project" value="InterPro"/>
</dbReference>
<dbReference type="EMBL" id="MFQK01000056">
    <property type="protein sequence ID" value="OGH80307.1"/>
    <property type="molecule type" value="Genomic_DNA"/>
</dbReference>
<dbReference type="AlphaFoldDB" id="A0A1F6N8L7"/>
<dbReference type="SUPFAM" id="SSF53756">
    <property type="entry name" value="UDP-Glycosyltransferase/glycogen phosphorylase"/>
    <property type="match status" value="1"/>
</dbReference>
<name>A0A1F6N8L7_9BACT</name>
<dbReference type="Proteomes" id="UP000178726">
    <property type="component" value="Unassembled WGS sequence"/>
</dbReference>
<comment type="caution">
    <text evidence="4">The sequence shown here is derived from an EMBL/GenBank/DDBJ whole genome shotgun (WGS) entry which is preliminary data.</text>
</comment>
<feature type="transmembrane region" description="Helical" evidence="1">
    <location>
        <begin position="85"/>
        <end position="103"/>
    </location>
</feature>
<proteinExistence type="predicted"/>
<keyword evidence="1" id="KW-1133">Transmembrane helix</keyword>
<protein>
    <recommendedName>
        <fullName evidence="6">Glycosyltransferase subfamily 4-like N-terminal domain-containing protein</fullName>
    </recommendedName>
</protein>
<accession>A0A1F6N8L7</accession>
<dbReference type="InterPro" id="IPR028098">
    <property type="entry name" value="Glyco_trans_4-like_N"/>
</dbReference>
<dbReference type="Pfam" id="PF13439">
    <property type="entry name" value="Glyco_transf_4"/>
    <property type="match status" value="1"/>
</dbReference>
<evidence type="ECO:0000259" key="3">
    <source>
        <dbReference type="Pfam" id="PF13439"/>
    </source>
</evidence>
<dbReference type="CDD" id="cd03801">
    <property type="entry name" value="GT4_PimA-like"/>
    <property type="match status" value="1"/>
</dbReference>
<evidence type="ECO:0000313" key="4">
    <source>
        <dbReference type="EMBL" id="OGH80307.1"/>
    </source>
</evidence>
<dbReference type="PANTHER" id="PTHR45947">
    <property type="entry name" value="SULFOQUINOVOSYL TRANSFERASE SQD2"/>
    <property type="match status" value="1"/>
</dbReference>
<feature type="domain" description="Glycosyltransferase subfamily 4-like N-terminal" evidence="3">
    <location>
        <begin position="15"/>
        <end position="147"/>
    </location>
</feature>
<sequence>MNIAMVVSTFPPDSGGMGQVAYEEALRLARRGNSVTVYTLHSNNHRDTSGMPFIITRLFGMPRFGDGGVVPSLIWRLRRADLVHLHFPFYGAGLFTFLACWFFRKPLIVTYHMDARPTSWLKRLVQGPADFLAVPLIFRAARKIITPDVGYFQSSGFNCLVRPNILMELANGVDTNVFAPGEADWSKLRPDWRHKNILLFVGNLLSVKRLDIILFSLSQSAKQDEVLVVVGGGYEEKSLRKEATRLALEDRVYFAGKCSDRVELANYYRLATVVIISSDRESFSLVALEAMATGKPIIGSDIPALHNRVVGSGLLFQPGSAASLRVSLDIFYNLSIDERKLMGETGRRTVIQKYDWDGHVADLEKCYASVL</sequence>
<keyword evidence="1" id="KW-0812">Transmembrane</keyword>
<evidence type="ECO:0008006" key="6">
    <source>
        <dbReference type="Google" id="ProtNLM"/>
    </source>
</evidence>
<dbReference type="Pfam" id="PF00534">
    <property type="entry name" value="Glycos_transf_1"/>
    <property type="match status" value="1"/>
</dbReference>
<gene>
    <name evidence="4" type="ORF">A3I29_04700</name>
</gene>
<dbReference type="STRING" id="1798689.A3I29_04700"/>
<organism evidence="4 5">
    <name type="scientific">Candidatus Magasanikbacteria bacterium RIFCSPLOWO2_02_FULL_44_11</name>
    <dbReference type="NCBI Taxonomy" id="1798689"/>
    <lineage>
        <taxon>Bacteria</taxon>
        <taxon>Candidatus Magasanikiibacteriota</taxon>
    </lineage>
</organism>
<dbReference type="Gene3D" id="3.40.50.2000">
    <property type="entry name" value="Glycogen Phosphorylase B"/>
    <property type="match status" value="2"/>
</dbReference>
<dbReference type="InterPro" id="IPR050194">
    <property type="entry name" value="Glycosyltransferase_grp1"/>
</dbReference>